<dbReference type="EMBL" id="BMCT01000002">
    <property type="protein sequence ID" value="GGF59837.1"/>
    <property type="molecule type" value="Genomic_DNA"/>
</dbReference>
<dbReference type="Pfam" id="PF13302">
    <property type="entry name" value="Acetyltransf_3"/>
    <property type="match status" value="1"/>
</dbReference>
<dbReference type="InterPro" id="IPR051531">
    <property type="entry name" value="N-acetyltransferase"/>
</dbReference>
<evidence type="ECO:0000313" key="6">
    <source>
        <dbReference type="Proteomes" id="UP000606044"/>
    </source>
</evidence>
<evidence type="ECO:0000313" key="5">
    <source>
        <dbReference type="EMBL" id="GGF59837.1"/>
    </source>
</evidence>
<feature type="domain" description="N-acetyltransferase" evidence="4">
    <location>
        <begin position="31"/>
        <end position="201"/>
    </location>
</feature>
<dbReference type="SUPFAM" id="SSF55729">
    <property type="entry name" value="Acyl-CoA N-acyltransferases (Nat)"/>
    <property type="match status" value="1"/>
</dbReference>
<accession>A0A917FAH2</accession>
<reference evidence="5" key="2">
    <citation type="submission" date="2020-09" db="EMBL/GenBank/DDBJ databases">
        <authorList>
            <person name="Sun Q."/>
            <person name="Sedlacek I."/>
        </authorList>
    </citation>
    <scope>NUCLEOTIDE SEQUENCE</scope>
    <source>
        <strain evidence="5">CCM 7897</strain>
    </source>
</reference>
<dbReference type="PROSITE" id="PS51186">
    <property type="entry name" value="GNAT"/>
    <property type="match status" value="1"/>
</dbReference>
<name>A0A917FAH2_9HYPH</name>
<comment type="caution">
    <text evidence="5">The sequence shown here is derived from an EMBL/GenBank/DDBJ whole genome shotgun (WGS) entry which is preliminary data.</text>
</comment>
<evidence type="ECO:0000259" key="4">
    <source>
        <dbReference type="PROSITE" id="PS51186"/>
    </source>
</evidence>
<keyword evidence="6" id="KW-1185">Reference proteome</keyword>
<dbReference type="InterPro" id="IPR000182">
    <property type="entry name" value="GNAT_dom"/>
</dbReference>
<organism evidence="5 6">
    <name type="scientific">Azorhizobium oxalatiphilum</name>
    <dbReference type="NCBI Taxonomy" id="980631"/>
    <lineage>
        <taxon>Bacteria</taxon>
        <taxon>Pseudomonadati</taxon>
        <taxon>Pseudomonadota</taxon>
        <taxon>Alphaproteobacteria</taxon>
        <taxon>Hyphomicrobiales</taxon>
        <taxon>Xanthobacteraceae</taxon>
        <taxon>Azorhizobium</taxon>
    </lineage>
</organism>
<evidence type="ECO:0000256" key="2">
    <source>
        <dbReference type="ARBA" id="ARBA00023315"/>
    </source>
</evidence>
<dbReference type="GO" id="GO:0005737">
    <property type="term" value="C:cytoplasm"/>
    <property type="evidence" value="ECO:0007669"/>
    <property type="project" value="TreeGrafter"/>
</dbReference>
<sequence length="237" mass="26920">MSAGSGSRCIMWLFKSVFAPDQLPVIAGEGVYLRVPQSSDFQAWRDLRAESRTFLTPWEPVWPSDDLTRGAYRRRMRRYARDMMADEAYPLFLFRSHDHALVGGLTLSNIRRGVCQAASLGYWMGERYAGQGYMSAGVAAMLPLAYDVLHLRRIEAACMTHNTPSIRLLERLGFVREGYARQYLCINGIWEDHLLFARLKGDCPKPHTARGSIDGFQDDLEDGLGLQRRSGTERVRP</sequence>
<dbReference type="PANTHER" id="PTHR43792:SF8">
    <property type="entry name" value="[RIBOSOMAL PROTEIN US5]-ALANINE N-ACETYLTRANSFERASE"/>
    <property type="match status" value="1"/>
</dbReference>
<keyword evidence="1" id="KW-0808">Transferase</keyword>
<keyword evidence="2" id="KW-0012">Acyltransferase</keyword>
<comment type="similarity">
    <text evidence="3">Belongs to the acetyltransferase family. RimJ subfamily.</text>
</comment>
<dbReference type="GO" id="GO:0008999">
    <property type="term" value="F:protein-N-terminal-alanine acetyltransferase activity"/>
    <property type="evidence" value="ECO:0007669"/>
    <property type="project" value="TreeGrafter"/>
</dbReference>
<protein>
    <recommendedName>
        <fullName evidence="4">N-acetyltransferase domain-containing protein</fullName>
    </recommendedName>
</protein>
<dbReference type="PANTHER" id="PTHR43792">
    <property type="entry name" value="GNAT FAMILY, PUTATIVE (AFU_ORTHOLOGUE AFUA_3G00765)-RELATED-RELATED"/>
    <property type="match status" value="1"/>
</dbReference>
<proteinExistence type="inferred from homology"/>
<dbReference type="InterPro" id="IPR016181">
    <property type="entry name" value="Acyl_CoA_acyltransferase"/>
</dbReference>
<dbReference type="Proteomes" id="UP000606044">
    <property type="component" value="Unassembled WGS sequence"/>
</dbReference>
<evidence type="ECO:0000256" key="1">
    <source>
        <dbReference type="ARBA" id="ARBA00022679"/>
    </source>
</evidence>
<reference evidence="5" key="1">
    <citation type="journal article" date="2014" name="Int. J. Syst. Evol. Microbiol.">
        <title>Complete genome sequence of Corynebacterium casei LMG S-19264T (=DSM 44701T), isolated from a smear-ripened cheese.</title>
        <authorList>
            <consortium name="US DOE Joint Genome Institute (JGI-PGF)"/>
            <person name="Walter F."/>
            <person name="Albersmeier A."/>
            <person name="Kalinowski J."/>
            <person name="Ruckert C."/>
        </authorList>
    </citation>
    <scope>NUCLEOTIDE SEQUENCE</scope>
    <source>
        <strain evidence="5">CCM 7897</strain>
    </source>
</reference>
<evidence type="ECO:0000256" key="3">
    <source>
        <dbReference type="ARBA" id="ARBA00038502"/>
    </source>
</evidence>
<gene>
    <name evidence="5" type="ORF">GCM10007301_19480</name>
</gene>
<dbReference type="AlphaFoldDB" id="A0A917FAH2"/>
<dbReference type="Gene3D" id="3.40.630.30">
    <property type="match status" value="1"/>
</dbReference>